<evidence type="ECO:0000256" key="1">
    <source>
        <dbReference type="SAM" id="Phobius"/>
    </source>
</evidence>
<keyword evidence="1" id="KW-0812">Transmembrane</keyword>
<evidence type="ECO:0000313" key="4">
    <source>
        <dbReference type="Proteomes" id="UP000525389"/>
    </source>
</evidence>
<evidence type="ECO:0000313" key="3">
    <source>
        <dbReference type="EMBL" id="MBB5233175.1"/>
    </source>
</evidence>
<protein>
    <submittedName>
        <fullName evidence="3">Peptidoglycan/LPS O-acetylase OafA/YrhL</fullName>
    </submittedName>
</protein>
<proteinExistence type="predicted"/>
<organism evidence="3 4">
    <name type="scientific">Deinococcus budaensis</name>
    <dbReference type="NCBI Taxonomy" id="1665626"/>
    <lineage>
        <taxon>Bacteria</taxon>
        <taxon>Thermotogati</taxon>
        <taxon>Deinococcota</taxon>
        <taxon>Deinococci</taxon>
        <taxon>Deinococcales</taxon>
        <taxon>Deinococcaceae</taxon>
        <taxon>Deinococcus</taxon>
    </lineage>
</organism>
<dbReference type="AlphaFoldDB" id="A0A7W8GCS3"/>
<gene>
    <name evidence="3" type="ORF">HNQ09_000592</name>
</gene>
<accession>A0A7W8GCS3</accession>
<feature type="transmembrane region" description="Helical" evidence="1">
    <location>
        <begin position="183"/>
        <end position="200"/>
    </location>
</feature>
<feature type="transmembrane region" description="Helical" evidence="1">
    <location>
        <begin position="268"/>
        <end position="291"/>
    </location>
</feature>
<dbReference type="EMBL" id="JACHFN010000002">
    <property type="protein sequence ID" value="MBB5233175.1"/>
    <property type="molecule type" value="Genomic_DNA"/>
</dbReference>
<name>A0A7W8GCS3_9DEIO</name>
<feature type="transmembrane region" description="Helical" evidence="1">
    <location>
        <begin position="95"/>
        <end position="113"/>
    </location>
</feature>
<feature type="transmembrane region" description="Helical" evidence="1">
    <location>
        <begin position="12"/>
        <end position="32"/>
    </location>
</feature>
<feature type="transmembrane region" description="Helical" evidence="1">
    <location>
        <begin position="237"/>
        <end position="256"/>
    </location>
</feature>
<keyword evidence="1" id="KW-0472">Membrane</keyword>
<dbReference type="InterPro" id="IPR002656">
    <property type="entry name" value="Acyl_transf_3_dom"/>
</dbReference>
<feature type="transmembrane region" description="Helical" evidence="1">
    <location>
        <begin position="52"/>
        <end position="74"/>
    </location>
</feature>
<feature type="domain" description="Acyltransferase 3" evidence="2">
    <location>
        <begin position="6"/>
        <end position="346"/>
    </location>
</feature>
<dbReference type="GO" id="GO:0016747">
    <property type="term" value="F:acyltransferase activity, transferring groups other than amino-acyl groups"/>
    <property type="evidence" value="ECO:0007669"/>
    <property type="project" value="InterPro"/>
</dbReference>
<sequence length="379" mass="42072">MTQRFLSLDSLRGLAALTVMFGHYVNVLPAFYPPWQAGSTPLVHALSYSPLHLFWDGHAAVILFFVLSGFVLSLPFWQGRALPYGTFMIRRVARIWGPYIVVMALALALSALIRPQGAPELSAWFNLPWHDRSLKTIGEHALLIGPLTNDATLNPVIWSLRHELRMSLVFPLLMLPLLWGGRWGGPALLVLLTGLSYYGFHDNTWDTLRYAYLFVLGALLARFAPRLPLEWEALEKWQRVAVGVAALALYTLPWWWQGTVAPSANRSMLNDWAIALGAGLMMAVALGSPWAKRILHTAPLVWLGRISYSLYLWHAVVLLLVVHLLRGVLPLWVLLPGAAALSLLVAHTSERVLERPLIALGKRLGRQAPSPSAATSATD</sequence>
<evidence type="ECO:0000259" key="2">
    <source>
        <dbReference type="Pfam" id="PF01757"/>
    </source>
</evidence>
<dbReference type="PANTHER" id="PTHR23028:SF53">
    <property type="entry name" value="ACYL_TRANSF_3 DOMAIN-CONTAINING PROTEIN"/>
    <property type="match status" value="1"/>
</dbReference>
<keyword evidence="4" id="KW-1185">Reference proteome</keyword>
<reference evidence="3 4" key="1">
    <citation type="submission" date="2020-08" db="EMBL/GenBank/DDBJ databases">
        <title>Genomic Encyclopedia of Type Strains, Phase IV (KMG-IV): sequencing the most valuable type-strain genomes for metagenomic binning, comparative biology and taxonomic classification.</title>
        <authorList>
            <person name="Goeker M."/>
        </authorList>
    </citation>
    <scope>NUCLEOTIDE SEQUENCE [LARGE SCALE GENOMIC DNA]</scope>
    <source>
        <strain evidence="3 4">DSM 101791</strain>
    </source>
</reference>
<dbReference type="GO" id="GO:0016020">
    <property type="term" value="C:membrane"/>
    <property type="evidence" value="ECO:0007669"/>
    <property type="project" value="TreeGrafter"/>
</dbReference>
<feature type="transmembrane region" description="Helical" evidence="1">
    <location>
        <begin position="311"/>
        <end position="335"/>
    </location>
</feature>
<dbReference type="GO" id="GO:0000271">
    <property type="term" value="P:polysaccharide biosynthetic process"/>
    <property type="evidence" value="ECO:0007669"/>
    <property type="project" value="TreeGrafter"/>
</dbReference>
<keyword evidence="1" id="KW-1133">Transmembrane helix</keyword>
<dbReference type="Proteomes" id="UP000525389">
    <property type="component" value="Unassembled WGS sequence"/>
</dbReference>
<comment type="caution">
    <text evidence="3">The sequence shown here is derived from an EMBL/GenBank/DDBJ whole genome shotgun (WGS) entry which is preliminary data.</text>
</comment>
<dbReference type="Pfam" id="PF01757">
    <property type="entry name" value="Acyl_transf_3"/>
    <property type="match status" value="1"/>
</dbReference>
<dbReference type="InterPro" id="IPR050879">
    <property type="entry name" value="Acyltransferase_3"/>
</dbReference>
<dbReference type="RefSeq" id="WP_184025279.1">
    <property type="nucleotide sequence ID" value="NZ_JACHFN010000002.1"/>
</dbReference>
<dbReference type="PANTHER" id="PTHR23028">
    <property type="entry name" value="ACETYLTRANSFERASE"/>
    <property type="match status" value="1"/>
</dbReference>